<accession>A0ABQ4LJ56</accession>
<dbReference type="EMBL" id="BORU01000002">
    <property type="protein sequence ID" value="GIO55993.1"/>
    <property type="molecule type" value="Genomic_DNA"/>
</dbReference>
<keyword evidence="2" id="KW-1185">Reference proteome</keyword>
<evidence type="ECO:0000313" key="2">
    <source>
        <dbReference type="Proteomes" id="UP000676601"/>
    </source>
</evidence>
<dbReference type="Proteomes" id="UP000676601">
    <property type="component" value="Unassembled WGS sequence"/>
</dbReference>
<sequence length="74" mass="8168">MSPPNSVVFSVVLLGTKYHTPFTPPKKGKIYLSQKFYTLNFGQHQLPSVYTIAKFPILAGVCTGFDSDPLAQAY</sequence>
<protein>
    <submittedName>
        <fullName evidence="1">Uncharacterized protein</fullName>
    </submittedName>
</protein>
<evidence type="ECO:0000313" key="1">
    <source>
        <dbReference type="EMBL" id="GIO55993.1"/>
    </source>
</evidence>
<proteinExistence type="predicted"/>
<gene>
    <name evidence="1" type="ORF">J21TS7_43110</name>
</gene>
<reference evidence="1 2" key="1">
    <citation type="submission" date="2021-03" db="EMBL/GenBank/DDBJ databases">
        <title>Antimicrobial resistance genes in bacteria isolated from Japanese honey, and their potential for conferring macrolide and lincosamide resistance in the American foulbrood pathogen Paenibacillus larvae.</title>
        <authorList>
            <person name="Okamoto M."/>
            <person name="Kumagai M."/>
            <person name="Kanamori H."/>
            <person name="Takamatsu D."/>
        </authorList>
    </citation>
    <scope>NUCLEOTIDE SEQUENCE [LARGE SCALE GENOMIC DNA]</scope>
    <source>
        <strain evidence="1 2">J21TS7</strain>
    </source>
</reference>
<organism evidence="1 2">
    <name type="scientific">Paenibacillus cineris</name>
    <dbReference type="NCBI Taxonomy" id="237530"/>
    <lineage>
        <taxon>Bacteria</taxon>
        <taxon>Bacillati</taxon>
        <taxon>Bacillota</taxon>
        <taxon>Bacilli</taxon>
        <taxon>Bacillales</taxon>
        <taxon>Paenibacillaceae</taxon>
        <taxon>Paenibacillus</taxon>
    </lineage>
</organism>
<comment type="caution">
    <text evidence="1">The sequence shown here is derived from an EMBL/GenBank/DDBJ whole genome shotgun (WGS) entry which is preliminary data.</text>
</comment>
<name>A0ABQ4LJ56_9BACL</name>